<dbReference type="EMBL" id="CALSDN010000004">
    <property type="protein sequence ID" value="CAH6720548.1"/>
    <property type="molecule type" value="Genomic_DNA"/>
</dbReference>
<gene>
    <name evidence="1" type="ORF">CLIB1444_04S02564</name>
</gene>
<reference evidence="1" key="1">
    <citation type="submission" date="2022-06" db="EMBL/GenBank/DDBJ databases">
        <authorList>
            <person name="Legras J.-L."/>
            <person name="Devillers H."/>
            <person name="Grondin C."/>
        </authorList>
    </citation>
    <scope>NUCLEOTIDE SEQUENCE</scope>
    <source>
        <strain evidence="1">CLIB 1444</strain>
    </source>
</reference>
<keyword evidence="2" id="KW-1185">Reference proteome</keyword>
<name>A0ACA9Y7C5_9ASCO</name>
<organism evidence="1 2">
    <name type="scientific">[Candida] jaroonii</name>
    <dbReference type="NCBI Taxonomy" id="467808"/>
    <lineage>
        <taxon>Eukaryota</taxon>
        <taxon>Fungi</taxon>
        <taxon>Dikarya</taxon>
        <taxon>Ascomycota</taxon>
        <taxon>Saccharomycotina</taxon>
        <taxon>Pichiomycetes</taxon>
        <taxon>Debaryomycetaceae</taxon>
        <taxon>Yamadazyma</taxon>
    </lineage>
</organism>
<evidence type="ECO:0000313" key="2">
    <source>
        <dbReference type="Proteomes" id="UP001152531"/>
    </source>
</evidence>
<comment type="caution">
    <text evidence="1">The sequence shown here is derived from an EMBL/GenBank/DDBJ whole genome shotgun (WGS) entry which is preliminary data.</text>
</comment>
<dbReference type="Proteomes" id="UP001152531">
    <property type="component" value="Unassembled WGS sequence"/>
</dbReference>
<proteinExistence type="predicted"/>
<sequence>MEGKEHTRDNNRDQKGDKDKKRQNKPEGPKREAILDLNKYYNQKIRVKFIGGRQIVGILKGFDQLMNLVLEDVEENLRDPDDDSVLTGNIRKLSKVVVRGPSLLTISPLDGSEIIDNPFQQ</sequence>
<evidence type="ECO:0000313" key="1">
    <source>
        <dbReference type="EMBL" id="CAH6720548.1"/>
    </source>
</evidence>
<protein>
    <submittedName>
        <fullName evidence="1">U6 snRNA-associated Sm-like protein LSm7</fullName>
    </submittedName>
</protein>
<accession>A0ACA9Y7C5</accession>